<evidence type="ECO:0000313" key="3">
    <source>
        <dbReference type="EMBL" id="KIJ33461.1"/>
    </source>
</evidence>
<dbReference type="EMBL" id="KN837212">
    <property type="protein sequence ID" value="KIJ33461.1"/>
    <property type="molecule type" value="Genomic_DNA"/>
</dbReference>
<dbReference type="HOGENOM" id="CLU_681806_0_0_1"/>
<dbReference type="Proteomes" id="UP000054279">
    <property type="component" value="Unassembled WGS sequence"/>
</dbReference>
<feature type="region of interest" description="Disordered" evidence="1">
    <location>
        <begin position="1"/>
        <end position="20"/>
    </location>
</feature>
<proteinExistence type="predicted"/>
<keyword evidence="2" id="KW-1133">Transmembrane helix</keyword>
<evidence type="ECO:0000313" key="4">
    <source>
        <dbReference type="Proteomes" id="UP000054279"/>
    </source>
</evidence>
<keyword evidence="2" id="KW-0812">Transmembrane</keyword>
<organism evidence="3 4">
    <name type="scientific">Sphaerobolus stellatus (strain SS14)</name>
    <dbReference type="NCBI Taxonomy" id="990650"/>
    <lineage>
        <taxon>Eukaryota</taxon>
        <taxon>Fungi</taxon>
        <taxon>Dikarya</taxon>
        <taxon>Basidiomycota</taxon>
        <taxon>Agaricomycotina</taxon>
        <taxon>Agaricomycetes</taxon>
        <taxon>Phallomycetidae</taxon>
        <taxon>Geastrales</taxon>
        <taxon>Sphaerobolaceae</taxon>
        <taxon>Sphaerobolus</taxon>
    </lineage>
</organism>
<dbReference type="AlphaFoldDB" id="A0A0C9V848"/>
<keyword evidence="2" id="KW-0472">Membrane</keyword>
<name>A0A0C9V848_SPHS4</name>
<feature type="transmembrane region" description="Helical" evidence="2">
    <location>
        <begin position="328"/>
        <end position="346"/>
    </location>
</feature>
<sequence length="404" mass="44762">MGEKNPDRLSKQTQWDNRTIATTSPQRHNAIGLFDIYREYIHNRENINNGHYSTTIDHVDFIHGVWICRLLPLDGDLCREGSIKVWERHETSICTLLLSYAPSPSLVEFIIGTCHLVVATSDAISCINIQNRITLWHFKFKSPAMSVMLTPCQGYIVLFERHRLCVYIPSHQQPITTRKASFISRLPLALIPASHGPEAVTCIVELDGKGSVSFVDLWTGAVVGSLGKSTQGARAVNFHLDLASTSCMLAISVSKQPKTSHANRVKACVQIWTLADNAKSHMVRRFSQFSKPGASVLDDEACESDDSGDSNSHQDRLTILKHTREYPLLQQAIIIAFAVFVGLILANPTQLIFQLRDIALFCLQSPKILEGITSMGQGSVDSVSSAFKNAVCSDSELQPSRNKC</sequence>
<evidence type="ECO:0000256" key="2">
    <source>
        <dbReference type="SAM" id="Phobius"/>
    </source>
</evidence>
<reference evidence="3 4" key="1">
    <citation type="submission" date="2014-06" db="EMBL/GenBank/DDBJ databases">
        <title>Evolutionary Origins and Diversification of the Mycorrhizal Mutualists.</title>
        <authorList>
            <consortium name="DOE Joint Genome Institute"/>
            <consortium name="Mycorrhizal Genomics Consortium"/>
            <person name="Kohler A."/>
            <person name="Kuo A."/>
            <person name="Nagy L.G."/>
            <person name="Floudas D."/>
            <person name="Copeland A."/>
            <person name="Barry K.W."/>
            <person name="Cichocki N."/>
            <person name="Veneault-Fourrey C."/>
            <person name="LaButti K."/>
            <person name="Lindquist E.A."/>
            <person name="Lipzen A."/>
            <person name="Lundell T."/>
            <person name="Morin E."/>
            <person name="Murat C."/>
            <person name="Riley R."/>
            <person name="Ohm R."/>
            <person name="Sun H."/>
            <person name="Tunlid A."/>
            <person name="Henrissat B."/>
            <person name="Grigoriev I.V."/>
            <person name="Hibbett D.S."/>
            <person name="Martin F."/>
        </authorList>
    </citation>
    <scope>NUCLEOTIDE SEQUENCE [LARGE SCALE GENOMIC DNA]</scope>
    <source>
        <strain evidence="3 4">SS14</strain>
    </source>
</reference>
<accession>A0A0C9V848</accession>
<feature type="compositionally biased region" description="Polar residues" evidence="1">
    <location>
        <begin position="11"/>
        <end position="20"/>
    </location>
</feature>
<gene>
    <name evidence="3" type="ORF">M422DRAFT_264565</name>
</gene>
<keyword evidence="4" id="KW-1185">Reference proteome</keyword>
<protein>
    <submittedName>
        <fullName evidence="3">Uncharacterized protein</fullName>
    </submittedName>
</protein>
<evidence type="ECO:0000256" key="1">
    <source>
        <dbReference type="SAM" id="MobiDB-lite"/>
    </source>
</evidence>
<feature type="compositionally biased region" description="Basic and acidic residues" evidence="1">
    <location>
        <begin position="1"/>
        <end position="10"/>
    </location>
</feature>